<comment type="similarity">
    <text evidence="1">Belongs to the universal ribosomal protein uL15 family.</text>
</comment>
<reference evidence="7 8" key="1">
    <citation type="submission" date="2022-05" db="EMBL/GenBank/DDBJ databases">
        <authorList>
            <consortium name="Genoscope - CEA"/>
            <person name="William W."/>
        </authorList>
    </citation>
    <scope>NUCLEOTIDE SEQUENCE [LARGE SCALE GENOMIC DNA]</scope>
</reference>
<dbReference type="PANTHER" id="PTHR12934">
    <property type="entry name" value="50S RIBOSOMAL PROTEIN L15"/>
    <property type="match status" value="1"/>
</dbReference>
<evidence type="ECO:0000259" key="6">
    <source>
        <dbReference type="Pfam" id="PF00828"/>
    </source>
</evidence>
<organism evidence="7 8">
    <name type="scientific">Porites evermanni</name>
    <dbReference type="NCBI Taxonomy" id="104178"/>
    <lineage>
        <taxon>Eukaryota</taxon>
        <taxon>Metazoa</taxon>
        <taxon>Cnidaria</taxon>
        <taxon>Anthozoa</taxon>
        <taxon>Hexacorallia</taxon>
        <taxon>Scleractinia</taxon>
        <taxon>Fungiina</taxon>
        <taxon>Poritidae</taxon>
        <taxon>Porites</taxon>
    </lineage>
</organism>
<evidence type="ECO:0000256" key="5">
    <source>
        <dbReference type="ARBA" id="ARBA00035423"/>
    </source>
</evidence>
<protein>
    <recommendedName>
        <fullName evidence="4">Large ribosomal subunit protein uL15m</fullName>
    </recommendedName>
    <alternativeName>
        <fullName evidence="5">39S ribosomal protein L15, mitochondrial</fullName>
    </alternativeName>
</protein>
<dbReference type="EMBL" id="CALNXI010001390">
    <property type="protein sequence ID" value="CAH3167438.1"/>
    <property type="molecule type" value="Genomic_DNA"/>
</dbReference>
<name>A0ABN8QMR5_9CNID</name>
<keyword evidence="2" id="KW-0689">Ribosomal protein</keyword>
<gene>
    <name evidence="7" type="ORF">PEVE_00006063</name>
</gene>
<proteinExistence type="inferred from homology"/>
<dbReference type="Gene3D" id="3.100.10.10">
    <property type="match status" value="1"/>
</dbReference>
<evidence type="ECO:0000313" key="7">
    <source>
        <dbReference type="EMBL" id="CAH3167438.1"/>
    </source>
</evidence>
<dbReference type="InterPro" id="IPR036227">
    <property type="entry name" value="Ribosomal_uL15/eL18_sf"/>
</dbReference>
<evidence type="ECO:0000256" key="2">
    <source>
        <dbReference type="ARBA" id="ARBA00022980"/>
    </source>
</evidence>
<dbReference type="InterPro" id="IPR021131">
    <property type="entry name" value="Ribosomal_uL15/eL18"/>
</dbReference>
<dbReference type="PANTHER" id="PTHR12934:SF11">
    <property type="entry name" value="LARGE RIBOSOMAL SUBUNIT PROTEIN UL15M"/>
    <property type="match status" value="1"/>
</dbReference>
<feature type="domain" description="Large ribosomal subunit protein uL15/eL18" evidence="6">
    <location>
        <begin position="118"/>
        <end position="195"/>
    </location>
</feature>
<dbReference type="InterPro" id="IPR005749">
    <property type="entry name" value="Ribosomal_uL15_bac-type"/>
</dbReference>
<dbReference type="Proteomes" id="UP001159427">
    <property type="component" value="Unassembled WGS sequence"/>
</dbReference>
<evidence type="ECO:0000256" key="3">
    <source>
        <dbReference type="ARBA" id="ARBA00023274"/>
    </source>
</evidence>
<evidence type="ECO:0000256" key="4">
    <source>
        <dbReference type="ARBA" id="ARBA00035299"/>
    </source>
</evidence>
<evidence type="ECO:0000256" key="1">
    <source>
        <dbReference type="ARBA" id="ARBA00007320"/>
    </source>
</evidence>
<comment type="caution">
    <text evidence="7">The sequence shown here is derived from an EMBL/GenBank/DDBJ whole genome shotgun (WGS) entry which is preliminary data.</text>
</comment>
<accession>A0ABN8QMR5</accession>
<keyword evidence="8" id="KW-1185">Reference proteome</keyword>
<evidence type="ECO:0000313" key="8">
    <source>
        <dbReference type="Proteomes" id="UP001159427"/>
    </source>
</evidence>
<sequence length="261" mass="29299">MLLLRNNGKGVVPDQEGAKQVDVATKDKVRGTPNPGLGLKVETPHSILQYPSMGSKIRLTQVWMQLNVLGLGLGFKSQNLQMKLTISPTSVMHISKLSYNLLPVTCLLTCRKQKFFSPLNLNRLQFFIDSGRLNPKEPITMYHLWRSGAVGGRIKDGVKLLGTGKTWFQTNVDIEVSQASKTAIEAIEKQGGKITCAHYNRLGLRVLLKPEKFEGRPIPRRARPPNKLMEYYTNPKNRGYLADPAELEKARNANRLHNEVD</sequence>
<dbReference type="SUPFAM" id="SSF52080">
    <property type="entry name" value="Ribosomal proteins L15p and L18e"/>
    <property type="match status" value="1"/>
</dbReference>
<dbReference type="Pfam" id="PF00828">
    <property type="entry name" value="Ribosomal_L27A"/>
    <property type="match status" value="1"/>
</dbReference>
<keyword evidence="3" id="KW-0687">Ribonucleoprotein</keyword>